<dbReference type="RefSeq" id="WP_260591978.1">
    <property type="nucleotide sequence ID" value="NZ_CP104003.1"/>
</dbReference>
<protein>
    <submittedName>
        <fullName evidence="2">Flagellar protein G</fullName>
    </submittedName>
</protein>
<dbReference type="GO" id="GO:0097588">
    <property type="term" value="P:archaeal or bacterial-type flagellum-dependent cell motility"/>
    <property type="evidence" value="ECO:0007669"/>
    <property type="project" value="InterPro"/>
</dbReference>
<accession>A0A9E7U967</accession>
<evidence type="ECO:0000313" key="2">
    <source>
        <dbReference type="EMBL" id="UWM52983.1"/>
    </source>
</evidence>
<keyword evidence="1" id="KW-0812">Transmembrane</keyword>
<dbReference type="Pfam" id="PF01917">
    <property type="entry name" value="Flagellin_arch-type"/>
    <property type="match status" value="1"/>
</dbReference>
<keyword evidence="1" id="KW-0472">Membrane</keyword>
<dbReference type="AlphaFoldDB" id="A0A9E7U967"/>
<keyword evidence="2" id="KW-0966">Cell projection</keyword>
<dbReference type="KEGG" id="ssai:N0B31_12570"/>
<keyword evidence="3" id="KW-1185">Reference proteome</keyword>
<name>A0A9E7U967_9EURY</name>
<dbReference type="GeneID" id="74943270"/>
<reference evidence="2" key="1">
    <citation type="submission" date="2022-09" db="EMBL/GenBank/DDBJ databases">
        <title>Diverse halophilic archaea isolated from saline environments.</title>
        <authorList>
            <person name="Cui H.-L."/>
        </authorList>
    </citation>
    <scope>NUCLEOTIDE SEQUENCE</scope>
    <source>
        <strain evidence="2">ZS-35-S2</strain>
    </source>
</reference>
<feature type="transmembrane region" description="Helical" evidence="1">
    <location>
        <begin position="6"/>
        <end position="27"/>
    </location>
</feature>
<sequence length="149" mass="15344">MADSTIPSLVMFIASIILAAAVSGVLINTVGGVSRAVDAQGGDLATNIETDVEIISDAGSPVYDDGTGEVTLLVKNTGQRSLPADATVLDVMLDGQYQTDVTVTEVTGAPEWGRGDVVEVVVGVGPLGAGDHRVKLVTRGDEEVFTFRA</sequence>
<dbReference type="PANTHER" id="PTHR42200">
    <property type="entry name" value="ARCHAEAL FLAGELLA-RELATED PROTEIN F-RELATED"/>
    <property type="match status" value="1"/>
</dbReference>
<keyword evidence="2" id="KW-0282">Flagellum</keyword>
<organism evidence="2 3">
    <name type="scientific">Salinirubellus salinus</name>
    <dbReference type="NCBI Taxonomy" id="1364945"/>
    <lineage>
        <taxon>Archaea</taxon>
        <taxon>Methanobacteriati</taxon>
        <taxon>Methanobacteriota</taxon>
        <taxon>Stenosarchaea group</taxon>
        <taxon>Halobacteria</taxon>
        <taxon>Halobacteriales</taxon>
        <taxon>Natronomonadaceae</taxon>
        <taxon>Salinirubellus</taxon>
    </lineage>
</organism>
<dbReference type="EMBL" id="CP104003">
    <property type="protein sequence ID" value="UWM52983.1"/>
    <property type="molecule type" value="Genomic_DNA"/>
</dbReference>
<dbReference type="InterPro" id="IPR002774">
    <property type="entry name" value="Flagellin_arc-type"/>
</dbReference>
<gene>
    <name evidence="2" type="ORF">N0B31_12570</name>
</gene>
<dbReference type="PANTHER" id="PTHR42200:SF2">
    <property type="entry name" value="ARCHAEAL FLAGELLA-RELATED PROTEIN F"/>
    <property type="match status" value="1"/>
</dbReference>
<dbReference type="GO" id="GO:0005198">
    <property type="term" value="F:structural molecule activity"/>
    <property type="evidence" value="ECO:0007669"/>
    <property type="project" value="InterPro"/>
</dbReference>
<proteinExistence type="predicted"/>
<evidence type="ECO:0000256" key="1">
    <source>
        <dbReference type="SAM" id="Phobius"/>
    </source>
</evidence>
<evidence type="ECO:0000313" key="3">
    <source>
        <dbReference type="Proteomes" id="UP001057580"/>
    </source>
</evidence>
<keyword evidence="1" id="KW-1133">Transmembrane helix</keyword>
<keyword evidence="2" id="KW-0969">Cilium</keyword>
<dbReference type="Proteomes" id="UP001057580">
    <property type="component" value="Chromosome"/>
</dbReference>